<name>A0A6C0EQY2_9ZZZZ</name>
<dbReference type="AlphaFoldDB" id="A0A6C0EQY2"/>
<dbReference type="EMBL" id="MN738881">
    <property type="protein sequence ID" value="QHT29695.1"/>
    <property type="molecule type" value="Genomic_DNA"/>
</dbReference>
<evidence type="ECO:0000313" key="2">
    <source>
        <dbReference type="EMBL" id="QHT29695.1"/>
    </source>
</evidence>
<organism evidence="2">
    <name type="scientific">viral metagenome</name>
    <dbReference type="NCBI Taxonomy" id="1070528"/>
    <lineage>
        <taxon>unclassified sequences</taxon>
        <taxon>metagenomes</taxon>
        <taxon>organismal metagenomes</taxon>
    </lineage>
</organism>
<evidence type="ECO:0000256" key="1">
    <source>
        <dbReference type="SAM" id="Phobius"/>
    </source>
</evidence>
<reference evidence="2" key="1">
    <citation type="journal article" date="2020" name="Nature">
        <title>Giant virus diversity and host interactions through global metagenomics.</title>
        <authorList>
            <person name="Schulz F."/>
            <person name="Roux S."/>
            <person name="Paez-Espino D."/>
            <person name="Jungbluth S."/>
            <person name="Walsh D.A."/>
            <person name="Denef V.J."/>
            <person name="McMahon K.D."/>
            <person name="Konstantinidis K.T."/>
            <person name="Eloe-Fadrosh E.A."/>
            <person name="Kyrpides N.C."/>
            <person name="Woyke T."/>
        </authorList>
    </citation>
    <scope>NUCLEOTIDE SEQUENCE</scope>
    <source>
        <strain evidence="2">GVMAG-M-3300009068-24</strain>
    </source>
</reference>
<proteinExistence type="predicted"/>
<keyword evidence="1" id="KW-0812">Transmembrane</keyword>
<accession>A0A6C0EQY2</accession>
<sequence length="171" mass="18296">MDGYLLSYNPNDFFWVSVQNQFDFTQCPRMLDSASLRNKGSGVGVTPTPGSQCPVVTCPAAPSAAPPTKVPNEPTATPTPNPTYLFNQLYMNAHTPTQAATSGDITGDFAKQLCKNHAESQRLLALQDNLSTTQARFSDTHYDMGNQIQGIVNMAVGIVIACIVGGVAARE</sequence>
<feature type="transmembrane region" description="Helical" evidence="1">
    <location>
        <begin position="151"/>
        <end position="169"/>
    </location>
</feature>
<keyword evidence="1" id="KW-1133">Transmembrane helix</keyword>
<protein>
    <submittedName>
        <fullName evidence="2">Uncharacterized protein</fullName>
    </submittedName>
</protein>
<keyword evidence="1" id="KW-0472">Membrane</keyword>